<evidence type="ECO:0000256" key="1">
    <source>
        <dbReference type="SAM" id="Phobius"/>
    </source>
</evidence>
<evidence type="ECO:0000313" key="3">
    <source>
        <dbReference type="Proteomes" id="UP000199400"/>
    </source>
</evidence>
<accession>A0A1I1WUN4</accession>
<dbReference type="AlphaFoldDB" id="A0A1I1WUN4"/>
<keyword evidence="1" id="KW-0472">Membrane</keyword>
<dbReference type="RefSeq" id="WP_143140456.1">
    <property type="nucleotide sequence ID" value="NZ_FOMX01000007.1"/>
</dbReference>
<reference evidence="3" key="1">
    <citation type="submission" date="2016-10" db="EMBL/GenBank/DDBJ databases">
        <authorList>
            <person name="Varghese N."/>
            <person name="Submissions S."/>
        </authorList>
    </citation>
    <scope>NUCLEOTIDE SEQUENCE [LARGE SCALE GENOMIC DNA]</scope>
    <source>
        <strain evidence="3">ATCC 25963</strain>
    </source>
</reference>
<dbReference type="EMBL" id="FOMX01000007">
    <property type="protein sequence ID" value="SFD98905.1"/>
    <property type="molecule type" value="Genomic_DNA"/>
</dbReference>
<keyword evidence="1" id="KW-0812">Transmembrane</keyword>
<proteinExistence type="predicted"/>
<protein>
    <submittedName>
        <fullName evidence="2">Uncharacterized protein</fullName>
    </submittedName>
</protein>
<dbReference type="Proteomes" id="UP000199400">
    <property type="component" value="Unassembled WGS sequence"/>
</dbReference>
<keyword evidence="3" id="KW-1185">Reference proteome</keyword>
<name>A0A1I1WUN4_9BACT</name>
<gene>
    <name evidence="2" type="ORF">SAMN02745121_02548</name>
</gene>
<keyword evidence="1" id="KW-1133">Transmembrane helix</keyword>
<sequence length="168" mass="18389">MLADLDDPPRSRTRDLLLGVLVGLPIVGLVAWFLLPGLAGMIQGNAVSYDQRLRAEDAYMQTLCTQAMVLPRDEELCECVLAIEVPSLDCRDPFLAWSLARHHTSCADVATRRASLTFCSCVDTVKERVDKAADPEAARLEAQRVGRCLELPDAFPLPEIEALMPPGA</sequence>
<dbReference type="OrthoDB" id="5507951at2"/>
<evidence type="ECO:0000313" key="2">
    <source>
        <dbReference type="EMBL" id="SFD98905.1"/>
    </source>
</evidence>
<feature type="transmembrane region" description="Helical" evidence="1">
    <location>
        <begin position="16"/>
        <end position="35"/>
    </location>
</feature>
<organism evidence="2 3">
    <name type="scientific">Nannocystis exedens</name>
    <dbReference type="NCBI Taxonomy" id="54"/>
    <lineage>
        <taxon>Bacteria</taxon>
        <taxon>Pseudomonadati</taxon>
        <taxon>Myxococcota</taxon>
        <taxon>Polyangia</taxon>
        <taxon>Nannocystales</taxon>
        <taxon>Nannocystaceae</taxon>
        <taxon>Nannocystis</taxon>
    </lineage>
</organism>